<keyword evidence="3 5" id="KW-0808">Transferase</keyword>
<comment type="similarity">
    <text evidence="1">Belongs to the methyltransferase superfamily.</text>
</comment>
<evidence type="ECO:0000256" key="2">
    <source>
        <dbReference type="ARBA" id="ARBA00022603"/>
    </source>
</evidence>
<feature type="domain" description="Methyltransferase type 11" evidence="4">
    <location>
        <begin position="44"/>
        <end position="140"/>
    </location>
</feature>
<name>A0A0F7SP03_PHARH</name>
<dbReference type="SUPFAM" id="SSF53335">
    <property type="entry name" value="S-adenosyl-L-methionine-dependent methyltransferases"/>
    <property type="match status" value="1"/>
</dbReference>
<dbReference type="InterPro" id="IPR029063">
    <property type="entry name" value="SAM-dependent_MTases_sf"/>
</dbReference>
<dbReference type="Gene3D" id="3.40.50.150">
    <property type="entry name" value="Vaccinia Virus protein VP39"/>
    <property type="match status" value="1"/>
</dbReference>
<dbReference type="AlphaFoldDB" id="A0A0F7SP03"/>
<accession>A0A0F7SP03</accession>
<evidence type="ECO:0000256" key="1">
    <source>
        <dbReference type="ARBA" id="ARBA00008361"/>
    </source>
</evidence>
<protein>
    <submittedName>
        <fullName evidence="5">Methyltransferase</fullName>
    </submittedName>
</protein>
<evidence type="ECO:0000256" key="3">
    <source>
        <dbReference type="ARBA" id="ARBA00022679"/>
    </source>
</evidence>
<dbReference type="GO" id="GO:0008757">
    <property type="term" value="F:S-adenosylmethionine-dependent methyltransferase activity"/>
    <property type="evidence" value="ECO:0007669"/>
    <property type="project" value="InterPro"/>
</dbReference>
<keyword evidence="2 5" id="KW-0489">Methyltransferase</keyword>
<dbReference type="PANTHER" id="PTHR44942:SF4">
    <property type="entry name" value="METHYLTRANSFERASE TYPE 11 DOMAIN-CONTAINING PROTEIN"/>
    <property type="match status" value="1"/>
</dbReference>
<reference evidence="5" key="1">
    <citation type="submission" date="2014-08" db="EMBL/GenBank/DDBJ databases">
        <authorList>
            <person name="Sharma Rahul"/>
            <person name="Thines Marco"/>
        </authorList>
    </citation>
    <scope>NUCLEOTIDE SEQUENCE</scope>
</reference>
<dbReference type="CDD" id="cd02440">
    <property type="entry name" value="AdoMet_MTases"/>
    <property type="match status" value="1"/>
</dbReference>
<sequence length="347" mass="38620">MSTFAQNTFNAAKYLSFRPTYPASFYDIVYSYHRHRGGSFGKAVDLGCGPGFIAQNLSTKFSTVIGIDPSQKMIDSALQPEKAEDARIEYHVGFAENLSSFVQNESVDLLIVGQACHWFDFDKVWPEFTRILKPKGTVAFFGYGEFHLPKHPSQGPLISNYSNSPSSLGPYWQQPGRSIVEGLLDAVPFPTPISPYAPTESSLRGWERDPAALVPPNGILDPEPASPKTLSSVEASTWDPSSFLRLKQFPTLVTKPIAGTPQADIAEGQVSIKKTLTWDQLEAYFRTWSSLHTFHQTHPEDKALERDIASRLIYRLRQGVRHDLGRAQSGDAVEVEWPSLLFLAGKK</sequence>
<organism evidence="5">
    <name type="scientific">Phaffia rhodozyma</name>
    <name type="common">Yeast</name>
    <name type="synonym">Xanthophyllomyces dendrorhous</name>
    <dbReference type="NCBI Taxonomy" id="264483"/>
    <lineage>
        <taxon>Eukaryota</taxon>
        <taxon>Fungi</taxon>
        <taxon>Dikarya</taxon>
        <taxon>Basidiomycota</taxon>
        <taxon>Agaricomycotina</taxon>
        <taxon>Tremellomycetes</taxon>
        <taxon>Cystofilobasidiales</taxon>
        <taxon>Mrakiaceae</taxon>
        <taxon>Phaffia</taxon>
    </lineage>
</organism>
<evidence type="ECO:0000259" key="4">
    <source>
        <dbReference type="Pfam" id="PF08241"/>
    </source>
</evidence>
<dbReference type="Pfam" id="PF08241">
    <property type="entry name" value="Methyltransf_11"/>
    <property type="match status" value="1"/>
</dbReference>
<proteinExistence type="inferred from homology"/>
<dbReference type="InterPro" id="IPR013216">
    <property type="entry name" value="Methyltransf_11"/>
</dbReference>
<evidence type="ECO:0000313" key="5">
    <source>
        <dbReference type="EMBL" id="CED83176.1"/>
    </source>
</evidence>
<dbReference type="EMBL" id="LN483142">
    <property type="protein sequence ID" value="CED83176.1"/>
    <property type="molecule type" value="Genomic_DNA"/>
</dbReference>
<dbReference type="InterPro" id="IPR051052">
    <property type="entry name" value="Diverse_substrate_MTase"/>
</dbReference>
<dbReference type="PANTHER" id="PTHR44942">
    <property type="entry name" value="METHYLTRANSF_11 DOMAIN-CONTAINING PROTEIN"/>
    <property type="match status" value="1"/>
</dbReference>
<dbReference type="GO" id="GO:0032259">
    <property type="term" value="P:methylation"/>
    <property type="evidence" value="ECO:0007669"/>
    <property type="project" value="UniProtKB-KW"/>
</dbReference>